<dbReference type="Gene3D" id="1.20.140.10">
    <property type="entry name" value="Butyryl-CoA Dehydrogenase, subunit A, domain 3"/>
    <property type="match status" value="1"/>
</dbReference>
<protein>
    <submittedName>
        <fullName evidence="4">Alkylation response protein AidB-like acyl-CoA dehydrogenase</fullName>
    </submittedName>
</protein>
<gene>
    <name evidence="4" type="ORF">EDD53_2355</name>
</gene>
<dbReference type="PIRSF" id="PIRSF016578">
    <property type="entry name" value="HsaA"/>
    <property type="match status" value="1"/>
</dbReference>
<dbReference type="Gene3D" id="2.40.110.10">
    <property type="entry name" value="Butyryl-CoA Dehydrogenase, subunit A, domain 2"/>
    <property type="match status" value="1"/>
</dbReference>
<proteinExistence type="predicted"/>
<evidence type="ECO:0000256" key="1">
    <source>
        <dbReference type="ARBA" id="ARBA00023002"/>
    </source>
</evidence>
<keyword evidence="1" id="KW-0560">Oxidoreductase</keyword>
<dbReference type="InterPro" id="IPR037069">
    <property type="entry name" value="AcylCoA_DH/ox_N_sf"/>
</dbReference>
<name>A0A3N4UHI2_9RHOB</name>
<comment type="caution">
    <text evidence="4">The sequence shown here is derived from an EMBL/GenBank/DDBJ whole genome shotgun (WGS) entry which is preliminary data.</text>
</comment>
<feature type="domain" description="Acyl-CoA dehydrogenase C-terminal" evidence="3">
    <location>
        <begin position="228"/>
        <end position="358"/>
    </location>
</feature>
<evidence type="ECO:0000259" key="3">
    <source>
        <dbReference type="Pfam" id="PF08028"/>
    </source>
</evidence>
<evidence type="ECO:0000313" key="5">
    <source>
        <dbReference type="Proteomes" id="UP000269689"/>
    </source>
</evidence>
<dbReference type="SUPFAM" id="SSF47203">
    <property type="entry name" value="Acyl-CoA dehydrogenase C-terminal domain-like"/>
    <property type="match status" value="1"/>
</dbReference>
<dbReference type="Pfam" id="PF08028">
    <property type="entry name" value="Acyl-CoA_dh_2"/>
    <property type="match status" value="1"/>
</dbReference>
<sequence>MTIVSSAALQPQTKHEVLESIRSRASEFQELRHIPQDVVDQFKGLGVYRAFVPKRFGGDEKSPADFCRLIEDIAAADASAGWVASFGVSATYLSTLPPETYTEIFGKNPDTVFAGAMFPPQAAKTVTGGYEVTGQWPWGSGIMGADLAGAGIKVEDQQGKLPLIAIMPKSEIEVVDTWKTMGLRATGSHDIKAEGVFVPREWTFVRGAKPTMDDRIFRYPSMALASQVLAVVALGAARSALDFIYEGSARQSVTGAPKPGARPYLQAEYAKARGMYLGAQALFYDTLEEGYEELAHQETVSREMHIRLRLVASKAAKDGAEAARMAFALGGSAAINEGHPLGRYMLDAAGVAQHAFLSEGTWTGAGAAMFDEPTMPGYP</sequence>
<evidence type="ECO:0000259" key="2">
    <source>
        <dbReference type="Pfam" id="PF02771"/>
    </source>
</evidence>
<dbReference type="InterPro" id="IPR036250">
    <property type="entry name" value="AcylCo_DH-like_C"/>
</dbReference>
<dbReference type="OrthoDB" id="7316074at2"/>
<keyword evidence="5" id="KW-1185">Reference proteome</keyword>
<evidence type="ECO:0000313" key="4">
    <source>
        <dbReference type="EMBL" id="RPE66649.1"/>
    </source>
</evidence>
<dbReference type="AlphaFoldDB" id="A0A3N4UHI2"/>
<dbReference type="InterPro" id="IPR013107">
    <property type="entry name" value="Acyl-CoA_DH_C"/>
</dbReference>
<dbReference type="GO" id="GO:0050660">
    <property type="term" value="F:flavin adenine dinucleotide binding"/>
    <property type="evidence" value="ECO:0007669"/>
    <property type="project" value="InterPro"/>
</dbReference>
<dbReference type="InterPro" id="IPR013786">
    <property type="entry name" value="AcylCoA_DH/ox_N"/>
</dbReference>
<dbReference type="Gene3D" id="1.10.540.10">
    <property type="entry name" value="Acyl-CoA dehydrogenase/oxidase, N-terminal domain"/>
    <property type="match status" value="1"/>
</dbReference>
<dbReference type="EMBL" id="RKQK01000003">
    <property type="protein sequence ID" value="RPE66649.1"/>
    <property type="molecule type" value="Genomic_DNA"/>
</dbReference>
<dbReference type="InterPro" id="IPR009100">
    <property type="entry name" value="AcylCoA_DH/oxidase_NM_dom_sf"/>
</dbReference>
<dbReference type="PANTHER" id="PTHR43884">
    <property type="entry name" value="ACYL-COA DEHYDROGENASE"/>
    <property type="match status" value="1"/>
</dbReference>
<dbReference type="InterPro" id="IPR046373">
    <property type="entry name" value="Acyl-CoA_Oxase/DH_mid-dom_sf"/>
</dbReference>
<feature type="domain" description="Acyl-CoA dehydrogenase/oxidase N-terminal" evidence="2">
    <location>
        <begin position="17"/>
        <end position="87"/>
    </location>
</feature>
<accession>A0A3N4UHI2</accession>
<dbReference type="SUPFAM" id="SSF56645">
    <property type="entry name" value="Acyl-CoA dehydrogenase NM domain-like"/>
    <property type="match status" value="1"/>
</dbReference>
<dbReference type="GO" id="GO:0003995">
    <property type="term" value="F:acyl-CoA dehydrogenase activity"/>
    <property type="evidence" value="ECO:0007669"/>
    <property type="project" value="TreeGrafter"/>
</dbReference>
<dbReference type="Proteomes" id="UP000269689">
    <property type="component" value="Unassembled WGS sequence"/>
</dbReference>
<reference evidence="4 5" key="1">
    <citation type="submission" date="2018-11" db="EMBL/GenBank/DDBJ databases">
        <title>Genomic Encyclopedia of Type Strains, Phase IV (KMG-IV): sequencing the most valuable type-strain genomes for metagenomic binning, comparative biology and taxonomic classification.</title>
        <authorList>
            <person name="Goeker M."/>
        </authorList>
    </citation>
    <scope>NUCLEOTIDE SEQUENCE [LARGE SCALE GENOMIC DNA]</scope>
    <source>
        <strain evidence="4 5">DSM 104731</strain>
    </source>
</reference>
<dbReference type="Pfam" id="PF02771">
    <property type="entry name" value="Acyl-CoA_dh_N"/>
    <property type="match status" value="1"/>
</dbReference>
<dbReference type="PANTHER" id="PTHR43884:SF12">
    <property type="entry name" value="ISOVALERYL-COA DEHYDROGENASE, MITOCHONDRIAL-RELATED"/>
    <property type="match status" value="1"/>
</dbReference>
<dbReference type="RefSeq" id="WP_123793375.1">
    <property type="nucleotide sequence ID" value="NZ_RKQK01000003.1"/>
</dbReference>
<organism evidence="4 5">
    <name type="scientific">Pacificibacter maritimus</name>
    <dbReference type="NCBI Taxonomy" id="762213"/>
    <lineage>
        <taxon>Bacteria</taxon>
        <taxon>Pseudomonadati</taxon>
        <taxon>Pseudomonadota</taxon>
        <taxon>Alphaproteobacteria</taxon>
        <taxon>Rhodobacterales</taxon>
        <taxon>Roseobacteraceae</taxon>
        <taxon>Pacificibacter</taxon>
    </lineage>
</organism>